<dbReference type="Proteomes" id="UP000254958">
    <property type="component" value="Unassembled WGS sequence"/>
</dbReference>
<dbReference type="AlphaFoldDB" id="A0A370G2I1"/>
<proteinExistence type="predicted"/>
<reference evidence="1 4" key="2">
    <citation type="submission" date="2020-04" db="EMBL/GenBank/DDBJ databases">
        <title>Description of novel Gluconacetobacter.</title>
        <authorList>
            <person name="Sombolestani A."/>
        </authorList>
    </citation>
    <scope>NUCLEOTIDE SEQUENCE [LARGE SCALE GENOMIC DNA]</scope>
    <source>
        <strain evidence="1 4">LMG 1382</strain>
    </source>
</reference>
<comment type="caution">
    <text evidence="2">The sequence shown here is derived from an EMBL/GenBank/DDBJ whole genome shotgun (WGS) entry which is preliminary data.</text>
</comment>
<dbReference type="Proteomes" id="UP000562982">
    <property type="component" value="Unassembled WGS sequence"/>
</dbReference>
<sequence length="206" mass="22658">MSHARHYVNDLSCSEKLAIWMIRCITRREVPACTGASSRPVARSLFMVGFHADLEGVVEAFRAAMNRMAGLRMDRLDVGMPGTTMLTATEEGFLDATSAAQNGNEAAVRRALRRVFPHHYVQSRFAAAVTVLAACLAGAGHWLPSRRPSPATQPPRLIEMQTGEADALPRRGTDTAALIAMARWQELDMGMSHHHWPHPENLGLVH</sequence>
<organism evidence="2 3">
    <name type="scientific">Gluconacetobacter liquefaciens</name>
    <name type="common">Acetobacter liquefaciens</name>
    <dbReference type="NCBI Taxonomy" id="89584"/>
    <lineage>
        <taxon>Bacteria</taxon>
        <taxon>Pseudomonadati</taxon>
        <taxon>Pseudomonadota</taxon>
        <taxon>Alphaproteobacteria</taxon>
        <taxon>Acetobacterales</taxon>
        <taxon>Acetobacteraceae</taxon>
        <taxon>Gluconacetobacter</taxon>
    </lineage>
</organism>
<dbReference type="RefSeq" id="WP_114727964.1">
    <property type="nucleotide sequence ID" value="NZ_BJMI01000011.1"/>
</dbReference>
<gene>
    <name evidence="2" type="ORF">C7453_10795</name>
    <name evidence="1" type="ORF">HLH32_11890</name>
</gene>
<dbReference type="EMBL" id="QQAW01000007">
    <property type="protein sequence ID" value="RDI37049.1"/>
    <property type="molecule type" value="Genomic_DNA"/>
</dbReference>
<dbReference type="EMBL" id="JABEQI010000006">
    <property type="protein sequence ID" value="MBB2187073.1"/>
    <property type="molecule type" value="Genomic_DNA"/>
</dbReference>
<evidence type="ECO:0000313" key="1">
    <source>
        <dbReference type="EMBL" id="MBB2187073.1"/>
    </source>
</evidence>
<name>A0A370G2I1_GLULI</name>
<reference evidence="2 3" key="1">
    <citation type="submission" date="2018-07" db="EMBL/GenBank/DDBJ databases">
        <title>Genomic Encyclopedia of Type Strains, Phase IV (KMG-IV): sequencing the most valuable type-strain genomes for metagenomic binning, comparative biology and taxonomic classification.</title>
        <authorList>
            <person name="Goeker M."/>
        </authorList>
    </citation>
    <scope>NUCLEOTIDE SEQUENCE [LARGE SCALE GENOMIC DNA]</scope>
    <source>
        <strain evidence="2 3">DSM 5603</strain>
    </source>
</reference>
<evidence type="ECO:0000313" key="2">
    <source>
        <dbReference type="EMBL" id="RDI37049.1"/>
    </source>
</evidence>
<evidence type="ECO:0000313" key="4">
    <source>
        <dbReference type="Proteomes" id="UP000562982"/>
    </source>
</evidence>
<accession>A0A370G2I1</accession>
<evidence type="ECO:0000313" key="3">
    <source>
        <dbReference type="Proteomes" id="UP000254958"/>
    </source>
</evidence>
<dbReference type="OrthoDB" id="7274964at2"/>
<keyword evidence="3" id="KW-1185">Reference proteome</keyword>
<protein>
    <submittedName>
        <fullName evidence="2">Uncharacterized protein</fullName>
    </submittedName>
</protein>